<evidence type="ECO:0000313" key="2">
    <source>
        <dbReference type="EMBL" id="CAD7265813.1"/>
    </source>
</evidence>
<evidence type="ECO:0000256" key="1">
    <source>
        <dbReference type="SAM" id="MobiDB-lite"/>
    </source>
</evidence>
<feature type="compositionally biased region" description="Polar residues" evidence="1">
    <location>
        <begin position="136"/>
        <end position="158"/>
    </location>
</feature>
<proteinExistence type="predicted"/>
<protein>
    <submittedName>
        <fullName evidence="2">Uncharacterized protein</fullName>
    </submittedName>
</protein>
<feature type="region of interest" description="Disordered" evidence="1">
    <location>
        <begin position="123"/>
        <end position="158"/>
    </location>
</feature>
<organism evidence="2">
    <name type="scientific">Timema shepardi</name>
    <name type="common">Walking stick</name>
    <dbReference type="NCBI Taxonomy" id="629360"/>
    <lineage>
        <taxon>Eukaryota</taxon>
        <taxon>Metazoa</taxon>
        <taxon>Ecdysozoa</taxon>
        <taxon>Arthropoda</taxon>
        <taxon>Hexapoda</taxon>
        <taxon>Insecta</taxon>
        <taxon>Pterygota</taxon>
        <taxon>Neoptera</taxon>
        <taxon>Polyneoptera</taxon>
        <taxon>Phasmatodea</taxon>
        <taxon>Timematodea</taxon>
        <taxon>Timematoidea</taxon>
        <taxon>Timematidae</taxon>
        <taxon>Timema</taxon>
    </lineage>
</organism>
<accession>A0A7R9B3U7</accession>
<dbReference type="EMBL" id="OC005996">
    <property type="protein sequence ID" value="CAD7265813.1"/>
    <property type="molecule type" value="Genomic_DNA"/>
</dbReference>
<gene>
    <name evidence="2" type="ORF">TSIB3V08_LOCUS9843</name>
</gene>
<sequence length="358" mass="39781">MSETDLRFAVKIYLDRKGNNLKAGFPMCGIVRLNKQQVLDRPDSLMIERVLPEDVGRGSSLSSPGYEHGAVSDWRMTQLLIRPPAQFLGERESPPPSTINPLTTAPRTNIRLDRPCCDRSLSLSGRTSLPRHQDLHQQTVPERSSRTSTTVGRPCTSSVDMTQGFRTTILLADDAVLMAENESNLQNALNSLNVVTDRMYLRINVSKTLVIDLDKDVSGNDCQLRINGKLPRLSLGSTRLTSVQENERLRGQTGERARDEEAKSLTRSLAQSGRTLLILCVSTWTLALSCDSCGRECTSACGTRSFRTCCFNYLRKRSGDSPGLRLELIVVPELARYWSMKNAATDTPAGRMQLVYNA</sequence>
<dbReference type="AlphaFoldDB" id="A0A7R9B3U7"/>
<reference evidence="2" key="1">
    <citation type="submission" date="2020-11" db="EMBL/GenBank/DDBJ databases">
        <authorList>
            <person name="Tran Van P."/>
        </authorList>
    </citation>
    <scope>NUCLEOTIDE SEQUENCE</scope>
</reference>
<name>A0A7R9B3U7_TIMSH</name>